<dbReference type="CDD" id="cd00564">
    <property type="entry name" value="TMP_TenI"/>
    <property type="match status" value="1"/>
</dbReference>
<keyword evidence="2 9" id="KW-0808">Transferase</keyword>
<proteinExistence type="inferred from homology"/>
<feature type="binding site" evidence="9">
    <location>
        <position position="92"/>
    </location>
    <ligand>
        <name>4-amino-2-methyl-5-(diphosphooxymethyl)pyrimidine</name>
        <dbReference type="ChEBI" id="CHEBI:57841"/>
    </ligand>
</feature>
<evidence type="ECO:0000256" key="2">
    <source>
        <dbReference type="ARBA" id="ARBA00022679"/>
    </source>
</evidence>
<reference evidence="14 15" key="1">
    <citation type="submission" date="2017-10" db="EMBL/GenBank/DDBJ databases">
        <title>Whole genome sequencing of members of genus Pseudoxanthomonas.</title>
        <authorList>
            <person name="Kumar S."/>
            <person name="Bansal K."/>
            <person name="Kaur A."/>
            <person name="Patil P."/>
            <person name="Sharma S."/>
            <person name="Patil P.B."/>
        </authorList>
    </citation>
    <scope>NUCLEOTIDE SEQUENCE [LARGE SCALE GENOMIC DNA]</scope>
    <source>
        <strain evidence="14 15">DSM 17801</strain>
    </source>
</reference>
<dbReference type="HAMAP" id="MF_00097">
    <property type="entry name" value="TMP_synthase"/>
    <property type="match status" value="1"/>
</dbReference>
<dbReference type="Proteomes" id="UP000788419">
    <property type="component" value="Unassembled WGS sequence"/>
</dbReference>
<dbReference type="PANTHER" id="PTHR20857:SF15">
    <property type="entry name" value="THIAMINE-PHOSPHATE SYNTHASE"/>
    <property type="match status" value="1"/>
</dbReference>
<comment type="caution">
    <text evidence="9">Lacks conserved residue(s) required for the propagation of feature annotation.</text>
</comment>
<evidence type="ECO:0000256" key="11">
    <source>
        <dbReference type="RuleBase" id="RU004253"/>
    </source>
</evidence>
<keyword evidence="3 9" id="KW-0479">Metal-binding</keyword>
<evidence type="ECO:0000256" key="8">
    <source>
        <dbReference type="ARBA" id="ARBA00047883"/>
    </source>
</evidence>
<dbReference type="PANTHER" id="PTHR20857">
    <property type="entry name" value="THIAMINE-PHOSPHATE PYROPHOSPHORYLASE"/>
    <property type="match status" value="1"/>
</dbReference>
<comment type="function">
    <text evidence="9">Condenses 4-methyl-5-(beta-hydroxyethyl)thiazole monophosphate (THZ-P) and 2-methyl-4-amino-5-hydroxymethyl pyrimidine pyrophosphate (HMP-PP) to form thiamine monophosphate (TMP).</text>
</comment>
<feature type="binding site" evidence="9">
    <location>
        <position position="131"/>
    </location>
    <ligand>
        <name>4-amino-2-methyl-5-(diphosphooxymethyl)pyrimidine</name>
        <dbReference type="ChEBI" id="CHEBI:57841"/>
    </ligand>
</feature>
<name>A0ABQ6Z8H3_9GAMM</name>
<evidence type="ECO:0000256" key="9">
    <source>
        <dbReference type="HAMAP-Rule" id="MF_00097"/>
    </source>
</evidence>
<feature type="binding site" evidence="9">
    <location>
        <position position="93"/>
    </location>
    <ligand>
        <name>Mg(2+)</name>
        <dbReference type="ChEBI" id="CHEBI:18420"/>
    </ligand>
</feature>
<evidence type="ECO:0000256" key="10">
    <source>
        <dbReference type="RuleBase" id="RU003826"/>
    </source>
</evidence>
<evidence type="ECO:0000259" key="13">
    <source>
        <dbReference type="Pfam" id="PF02581"/>
    </source>
</evidence>
<comment type="catalytic activity">
    <reaction evidence="6 9 10">
        <text>4-methyl-5-(2-phosphooxyethyl)-thiazole + 4-amino-2-methyl-5-(diphosphooxymethyl)pyrimidine + H(+) = thiamine phosphate + diphosphate</text>
        <dbReference type="Rhea" id="RHEA:22328"/>
        <dbReference type="ChEBI" id="CHEBI:15378"/>
        <dbReference type="ChEBI" id="CHEBI:33019"/>
        <dbReference type="ChEBI" id="CHEBI:37575"/>
        <dbReference type="ChEBI" id="CHEBI:57841"/>
        <dbReference type="ChEBI" id="CHEBI:58296"/>
        <dbReference type="EC" id="2.5.1.3"/>
    </reaction>
</comment>
<comment type="catalytic activity">
    <reaction evidence="7 9 10">
        <text>2-(2-carboxy-4-methylthiazol-5-yl)ethyl phosphate + 4-amino-2-methyl-5-(diphosphooxymethyl)pyrimidine + 2 H(+) = thiamine phosphate + CO2 + diphosphate</text>
        <dbReference type="Rhea" id="RHEA:47848"/>
        <dbReference type="ChEBI" id="CHEBI:15378"/>
        <dbReference type="ChEBI" id="CHEBI:16526"/>
        <dbReference type="ChEBI" id="CHEBI:33019"/>
        <dbReference type="ChEBI" id="CHEBI:37575"/>
        <dbReference type="ChEBI" id="CHEBI:57841"/>
        <dbReference type="ChEBI" id="CHEBI:62890"/>
        <dbReference type="EC" id="2.5.1.3"/>
    </reaction>
</comment>
<evidence type="ECO:0000256" key="1">
    <source>
        <dbReference type="ARBA" id="ARBA00005165"/>
    </source>
</evidence>
<comment type="cofactor">
    <cofactor evidence="9">
        <name>Mg(2+)</name>
        <dbReference type="ChEBI" id="CHEBI:18420"/>
    </cofactor>
    <text evidence="9">Binds 1 Mg(2+) ion per subunit.</text>
</comment>
<dbReference type="InterPro" id="IPR022998">
    <property type="entry name" value="ThiamineP_synth_TenI"/>
</dbReference>
<evidence type="ECO:0000313" key="14">
    <source>
        <dbReference type="EMBL" id="KAF1695431.1"/>
    </source>
</evidence>
<evidence type="ECO:0000256" key="12">
    <source>
        <dbReference type="SAM" id="MobiDB-lite"/>
    </source>
</evidence>
<keyword evidence="4 9" id="KW-0460">Magnesium</keyword>
<sequence>MARTPPPPPPADPPQGSPSAPSEGIRRPCGLYLVTPDEPDTARLLARVAPLLGEGVAWLQYRNKAAGAGLRREQAAALQALCAPAGVPLLVNDDVALARAIGAAGVHLGEDDGDIATARAVLGPEAILGASCYDELELARRAVAAGASYVAFGAFFPTTTKATTRRASPALLRDAAGLGVARVAIGGISPENAGPLVAAGADLLAVIGGVFDAPDPVAAVRAYIRCFPSHERAPHPSGA</sequence>
<evidence type="ECO:0000256" key="6">
    <source>
        <dbReference type="ARBA" id="ARBA00047334"/>
    </source>
</evidence>
<dbReference type="Pfam" id="PF02581">
    <property type="entry name" value="TMP-TENI"/>
    <property type="match status" value="1"/>
</dbReference>
<accession>A0ABQ6Z8H3</accession>
<keyword evidence="5 9" id="KW-0784">Thiamine biosynthesis</keyword>
<dbReference type="Gene3D" id="3.20.20.70">
    <property type="entry name" value="Aldolase class I"/>
    <property type="match status" value="1"/>
</dbReference>
<feature type="binding site" evidence="9">
    <location>
        <begin position="60"/>
        <end position="64"/>
    </location>
    <ligand>
        <name>4-amino-2-methyl-5-(diphosphooxymethyl)pyrimidine</name>
        <dbReference type="ChEBI" id="CHEBI:57841"/>
    </ligand>
</feature>
<organism evidence="14 15">
    <name type="scientific">Pseudoxanthomonas daejeonensis</name>
    <dbReference type="NCBI Taxonomy" id="266062"/>
    <lineage>
        <taxon>Bacteria</taxon>
        <taxon>Pseudomonadati</taxon>
        <taxon>Pseudomonadota</taxon>
        <taxon>Gammaproteobacteria</taxon>
        <taxon>Lysobacterales</taxon>
        <taxon>Lysobacteraceae</taxon>
        <taxon>Pseudoxanthomonas</taxon>
    </lineage>
</organism>
<dbReference type="InterPro" id="IPR034291">
    <property type="entry name" value="TMP_synthase"/>
</dbReference>
<evidence type="ECO:0000256" key="4">
    <source>
        <dbReference type="ARBA" id="ARBA00022842"/>
    </source>
</evidence>
<evidence type="ECO:0000256" key="5">
    <source>
        <dbReference type="ARBA" id="ARBA00022977"/>
    </source>
</evidence>
<feature type="binding site" evidence="9">
    <location>
        <begin position="158"/>
        <end position="160"/>
    </location>
    <ligand>
        <name>2-[(2R,5Z)-2-carboxy-4-methylthiazol-5(2H)-ylidene]ethyl phosphate</name>
        <dbReference type="ChEBI" id="CHEBI:62899"/>
    </ligand>
</feature>
<feature type="domain" description="Thiamine phosphate synthase/TenI" evidence="13">
    <location>
        <begin position="31"/>
        <end position="209"/>
    </location>
</feature>
<feature type="region of interest" description="Disordered" evidence="12">
    <location>
        <begin position="1"/>
        <end position="25"/>
    </location>
</feature>
<keyword evidence="15" id="KW-1185">Reference proteome</keyword>
<evidence type="ECO:0000313" key="15">
    <source>
        <dbReference type="Proteomes" id="UP000788419"/>
    </source>
</evidence>
<dbReference type="SUPFAM" id="SSF51391">
    <property type="entry name" value="Thiamin phosphate synthase"/>
    <property type="match status" value="1"/>
</dbReference>
<feature type="binding site" evidence="9">
    <location>
        <position position="187"/>
    </location>
    <ligand>
        <name>2-[(2R,5Z)-2-carboxy-4-methylthiazol-5(2H)-ylidene]ethyl phosphate</name>
        <dbReference type="ChEBI" id="CHEBI:62899"/>
    </ligand>
</feature>
<evidence type="ECO:0000256" key="3">
    <source>
        <dbReference type="ARBA" id="ARBA00022723"/>
    </source>
</evidence>
<feature type="binding site" evidence="9">
    <location>
        <position position="112"/>
    </location>
    <ligand>
        <name>Mg(2+)</name>
        <dbReference type="ChEBI" id="CHEBI:18420"/>
    </ligand>
</feature>
<comment type="pathway">
    <text evidence="1 9 11">Cofactor biosynthesis; thiamine diphosphate biosynthesis; thiamine phosphate from 4-amino-2-methyl-5-diphosphomethylpyrimidine and 4-methyl-5-(2-phosphoethyl)-thiazole: step 1/1.</text>
</comment>
<protein>
    <recommendedName>
        <fullName evidence="9">Thiamine-phosphate synthase</fullName>
        <shortName evidence="9">TP synthase</shortName>
        <shortName evidence="9">TPS</shortName>
        <ecNumber evidence="9">2.5.1.3</ecNumber>
    </recommendedName>
    <alternativeName>
        <fullName evidence="9">Thiamine-phosphate pyrophosphorylase</fullName>
        <shortName evidence="9">TMP pyrophosphorylase</shortName>
        <shortName evidence="9">TMP-PPase</shortName>
    </alternativeName>
</protein>
<dbReference type="EC" id="2.5.1.3" evidence="9"/>
<dbReference type="InterPro" id="IPR036206">
    <property type="entry name" value="ThiamineP_synth_sf"/>
</dbReference>
<dbReference type="InterPro" id="IPR013785">
    <property type="entry name" value="Aldolase_TIM"/>
</dbReference>
<comment type="caution">
    <text evidence="14">The sequence shown here is derived from an EMBL/GenBank/DDBJ whole genome shotgun (WGS) entry which is preliminary data.</text>
</comment>
<comment type="similarity">
    <text evidence="9 10">Belongs to the thiamine-phosphate synthase family.</text>
</comment>
<feature type="binding site" evidence="9">
    <location>
        <position position="161"/>
    </location>
    <ligand>
        <name>4-amino-2-methyl-5-(diphosphooxymethyl)pyrimidine</name>
        <dbReference type="ChEBI" id="CHEBI:57841"/>
    </ligand>
</feature>
<evidence type="ECO:0000256" key="7">
    <source>
        <dbReference type="ARBA" id="ARBA00047851"/>
    </source>
</evidence>
<dbReference type="NCBIfam" id="TIGR00693">
    <property type="entry name" value="thiE"/>
    <property type="match status" value="1"/>
</dbReference>
<comment type="catalytic activity">
    <reaction evidence="8 9 10">
        <text>2-[(2R,5Z)-2-carboxy-4-methylthiazol-5(2H)-ylidene]ethyl phosphate + 4-amino-2-methyl-5-(diphosphooxymethyl)pyrimidine + 2 H(+) = thiamine phosphate + CO2 + diphosphate</text>
        <dbReference type="Rhea" id="RHEA:47844"/>
        <dbReference type="ChEBI" id="CHEBI:15378"/>
        <dbReference type="ChEBI" id="CHEBI:16526"/>
        <dbReference type="ChEBI" id="CHEBI:33019"/>
        <dbReference type="ChEBI" id="CHEBI:37575"/>
        <dbReference type="ChEBI" id="CHEBI:57841"/>
        <dbReference type="ChEBI" id="CHEBI:62899"/>
        <dbReference type="EC" id="2.5.1.3"/>
    </reaction>
</comment>
<feature type="compositionally biased region" description="Pro residues" evidence="12">
    <location>
        <begin position="1"/>
        <end position="16"/>
    </location>
</feature>
<dbReference type="EMBL" id="PDWN01000005">
    <property type="protein sequence ID" value="KAF1695431.1"/>
    <property type="molecule type" value="Genomic_DNA"/>
</dbReference>
<gene>
    <name evidence="9" type="primary">thiE</name>
    <name evidence="14" type="ORF">CSC65_06590</name>
</gene>